<accession>A0A3P8BD16</accession>
<gene>
    <name evidence="2" type="ORF">HPBE_LOCUS19490</name>
</gene>
<feature type="region of interest" description="Disordered" evidence="1">
    <location>
        <begin position="1"/>
        <end position="165"/>
    </location>
</feature>
<name>A0A183GBK6_HELPZ</name>
<dbReference type="EMBL" id="UZAH01031403">
    <property type="protein sequence ID" value="VDP15290.1"/>
    <property type="molecule type" value="Genomic_DNA"/>
</dbReference>
<feature type="compositionally biased region" description="Low complexity" evidence="1">
    <location>
        <begin position="44"/>
        <end position="60"/>
    </location>
</feature>
<sequence length="228" mass="25508">MGDTYSDALSPTWVTPGLNPDVCYSTSRIGQTDDFLDESDEGPSSSSKKAKSSSSHSSSASKKKGQGPSKPPRQSSKVQNKPAKQKRKPPAKHVPPQKSKTIPKGNIALEEIKKEVEKQLGASKTPMEDKRQKIAKGAKKDENAYPTFDDIQSDWDDDKNEKIKPKKMNLDEKQKKIAMGAKKDTSVTESNCFEEKRKSQSAAYLRLIRRWTISRVIGILKKMNKERK</sequence>
<evidence type="ECO:0000313" key="3">
    <source>
        <dbReference type="Proteomes" id="UP000050761"/>
    </source>
</evidence>
<proteinExistence type="predicted"/>
<reference evidence="4" key="2">
    <citation type="submission" date="2019-09" db="UniProtKB">
        <authorList>
            <consortium name="WormBaseParasite"/>
        </authorList>
    </citation>
    <scope>IDENTIFICATION</scope>
</reference>
<evidence type="ECO:0000313" key="4">
    <source>
        <dbReference type="WBParaSite" id="HPBE_0001949101-mRNA-1"/>
    </source>
</evidence>
<dbReference type="OrthoDB" id="5872774at2759"/>
<evidence type="ECO:0000256" key="1">
    <source>
        <dbReference type="SAM" id="MobiDB-lite"/>
    </source>
</evidence>
<dbReference type="AlphaFoldDB" id="A0A183GBK6"/>
<protein>
    <submittedName>
        <fullName evidence="4">Stm1_N domain-containing protein</fullName>
    </submittedName>
</protein>
<feature type="compositionally biased region" description="Basic and acidic residues" evidence="1">
    <location>
        <begin position="126"/>
        <end position="143"/>
    </location>
</feature>
<dbReference type="WBParaSite" id="HPBE_0001949101-mRNA-1">
    <property type="protein sequence ID" value="HPBE_0001949101-mRNA-1"/>
    <property type="gene ID" value="HPBE_0001949101"/>
</dbReference>
<accession>A0A183GBK6</accession>
<evidence type="ECO:0000313" key="2">
    <source>
        <dbReference type="EMBL" id="VDP15290.1"/>
    </source>
</evidence>
<keyword evidence="3" id="KW-1185">Reference proteome</keyword>
<reference evidence="2 3" key="1">
    <citation type="submission" date="2018-11" db="EMBL/GenBank/DDBJ databases">
        <authorList>
            <consortium name="Pathogen Informatics"/>
        </authorList>
    </citation>
    <scope>NUCLEOTIDE SEQUENCE [LARGE SCALE GENOMIC DNA]</scope>
</reference>
<dbReference type="Proteomes" id="UP000050761">
    <property type="component" value="Unassembled WGS sequence"/>
</dbReference>
<organism evidence="3 4">
    <name type="scientific">Heligmosomoides polygyrus</name>
    <name type="common">Parasitic roundworm</name>
    <dbReference type="NCBI Taxonomy" id="6339"/>
    <lineage>
        <taxon>Eukaryota</taxon>
        <taxon>Metazoa</taxon>
        <taxon>Ecdysozoa</taxon>
        <taxon>Nematoda</taxon>
        <taxon>Chromadorea</taxon>
        <taxon>Rhabditida</taxon>
        <taxon>Rhabditina</taxon>
        <taxon>Rhabditomorpha</taxon>
        <taxon>Strongyloidea</taxon>
        <taxon>Heligmosomidae</taxon>
        <taxon>Heligmosomoides</taxon>
    </lineage>
</organism>